<dbReference type="PROSITE" id="PS50006">
    <property type="entry name" value="FHA_DOMAIN"/>
    <property type="match status" value="1"/>
</dbReference>
<dbReference type="Proteomes" id="UP001178507">
    <property type="component" value="Unassembled WGS sequence"/>
</dbReference>
<feature type="region of interest" description="Disordered" evidence="1">
    <location>
        <begin position="219"/>
        <end position="243"/>
    </location>
</feature>
<feature type="transmembrane region" description="Helical" evidence="2">
    <location>
        <begin position="1213"/>
        <end position="1236"/>
    </location>
</feature>
<evidence type="ECO:0000313" key="4">
    <source>
        <dbReference type="EMBL" id="CAJ1395899.1"/>
    </source>
</evidence>
<dbReference type="CDD" id="cd00060">
    <property type="entry name" value="FHA"/>
    <property type="match status" value="1"/>
</dbReference>
<keyword evidence="2" id="KW-0812">Transmembrane</keyword>
<proteinExistence type="predicted"/>
<feature type="transmembrane region" description="Helical" evidence="2">
    <location>
        <begin position="1186"/>
        <end position="1207"/>
    </location>
</feature>
<evidence type="ECO:0000259" key="3">
    <source>
        <dbReference type="PROSITE" id="PS50006"/>
    </source>
</evidence>
<feature type="transmembrane region" description="Helical" evidence="2">
    <location>
        <begin position="1158"/>
        <end position="1179"/>
    </location>
</feature>
<evidence type="ECO:0000256" key="2">
    <source>
        <dbReference type="SAM" id="Phobius"/>
    </source>
</evidence>
<dbReference type="PANTHER" id="PTHR23308">
    <property type="entry name" value="NUCLEAR INHIBITOR OF PROTEIN PHOSPHATASE-1"/>
    <property type="match status" value="1"/>
</dbReference>
<dbReference type="Pfam" id="PF00498">
    <property type="entry name" value="FHA"/>
    <property type="match status" value="1"/>
</dbReference>
<reference evidence="4" key="1">
    <citation type="submission" date="2023-08" db="EMBL/GenBank/DDBJ databases">
        <authorList>
            <person name="Chen Y."/>
            <person name="Shah S."/>
            <person name="Dougan E. K."/>
            <person name="Thang M."/>
            <person name="Chan C."/>
        </authorList>
    </citation>
    <scope>NUCLEOTIDE SEQUENCE</scope>
</reference>
<feature type="domain" description="FHA" evidence="3">
    <location>
        <begin position="22"/>
        <end position="70"/>
    </location>
</feature>
<dbReference type="SMART" id="SM00240">
    <property type="entry name" value="FHA"/>
    <property type="match status" value="1"/>
</dbReference>
<dbReference type="InterPro" id="IPR008984">
    <property type="entry name" value="SMAD_FHA_dom_sf"/>
</dbReference>
<sequence>MAWSLRPLSGGAAQRLPETGVVQLGRHADCKVSCQDPAISGKHCRLQCEGPSVSVEDCSTNGTFVNGIRLEKGQRHALSPGDHLVLASTEGSCQFRLEGPQGCDHMEAPRKLRKLNGLLGGHDGKSGERPALGQSTPSVSKQDDLQASDVVSTAEQHDSKCPAPEQAVASQCGTTPLERRISPEAVTDKNSGVARADSLPDFDVTKAESLPDFDAEAMHAPSSCQLDEAQPQKRRRLTKSKTMVPKLSGPALLQWLMRRRLCRDGTQGTPAPERGFRPESGRRRAEVLLQDQVREVRHLASANAEDRLVPRPAACRWHLKGEALTVLSSTRLPIEPALGAQAIEAWEAVRRPTAAEAARAFTRSQVRPKAAAAAPWARHEELQEALECEAWHQQLQRRCQLEVGRRLLLRRLGAAVRCGLFEDPPLTSAEGAQRAQAAQVGQLAAAATGNEFQAATFLPKALCASLDSARPGLLGSWHPLPGSFSQNGHKDALHCLRCFRDLCLGVSGHFVGRMAREGLTERVFAGGKEHGLCGCGRWVLRSHAKAHRCDVGKPHARLKLFAERTAGLGLVAKFRHRLDSVELVLEASLESALQALLWPDLWSPLVTCSWRLTRCSTEASVWVPRLRAPCCEKVPQQSFLSSAQLVLLGWMRGREGTPGFGSRQVFREDLCETDLALELLIERDFRSARGGLILEPGPGWQIAPVLTALEDRFKRSERRGPCRVEAPGMLILVQQDTLQDWQATLPKALVIPGYQKMRALTVADVLAAEVVLAPVQLFSSEAYQRHFDLLSKPGLQVFDAPGAEPEPPEQEAPEELSCGLAVELQGLVAKAELNGRQGRLVEWQQEKGRWSVLLQKRKRQEEALVNVRPGNLKVLRKGPRPRRGRRTPGQPKVSRYYLELRAREDYMAQRQVDLDRSVLRLLRQGATAEEMPELAHGGAVLEMFRFNRLVLDDCHLLARDLVQICAAKGVEPRAQYLAKVAPLYAVLAIGAHARWGITPGFTKGEDEVAPIASLLGVQIPWGDHSEAQRFLDTWAAQMEDYFHWPESRGAADINRKGWGYTLQVSLVHGLSRRRTAGSLARQAAQPRAPVLQTMPKVWAQPVMRPFSVLGTNYARYVTPTPPAPVQPAVQAIKESNTMAQKEAGLVDACKRDSMVFEIGISFVVMHYQSIFIGVMRCLFQAFRPLLILFVFGQIIKAVFFIFGAPIWMSFYSIWLFEVTYGLAQCAISFIFISFFYNNLSFARMRPALTQMVRQQKEPSHEQVL</sequence>
<keyword evidence="2" id="KW-0472">Membrane</keyword>
<gene>
    <name evidence="4" type="ORF">EVOR1521_LOCUS20221</name>
</gene>
<organism evidence="4 5">
    <name type="scientific">Effrenium voratum</name>
    <dbReference type="NCBI Taxonomy" id="2562239"/>
    <lineage>
        <taxon>Eukaryota</taxon>
        <taxon>Sar</taxon>
        <taxon>Alveolata</taxon>
        <taxon>Dinophyceae</taxon>
        <taxon>Suessiales</taxon>
        <taxon>Symbiodiniaceae</taxon>
        <taxon>Effrenium</taxon>
    </lineage>
</organism>
<accession>A0AA36N7X8</accession>
<dbReference type="InterPro" id="IPR050923">
    <property type="entry name" value="Cell_Proc_Reg/RNA_Proc"/>
</dbReference>
<dbReference type="SUPFAM" id="SSF49879">
    <property type="entry name" value="SMAD/FHA domain"/>
    <property type="match status" value="1"/>
</dbReference>
<feature type="region of interest" description="Disordered" evidence="1">
    <location>
        <begin position="116"/>
        <end position="196"/>
    </location>
</feature>
<dbReference type="AlphaFoldDB" id="A0AA36N7X8"/>
<evidence type="ECO:0000256" key="1">
    <source>
        <dbReference type="SAM" id="MobiDB-lite"/>
    </source>
</evidence>
<comment type="caution">
    <text evidence="4">The sequence shown here is derived from an EMBL/GenBank/DDBJ whole genome shotgun (WGS) entry which is preliminary data.</text>
</comment>
<dbReference type="Gene3D" id="2.60.200.20">
    <property type="match status" value="1"/>
</dbReference>
<name>A0AA36N7X8_9DINO</name>
<protein>
    <recommendedName>
        <fullName evidence="3">FHA domain-containing protein</fullName>
    </recommendedName>
</protein>
<keyword evidence="2" id="KW-1133">Transmembrane helix</keyword>
<dbReference type="EMBL" id="CAUJNA010003214">
    <property type="protein sequence ID" value="CAJ1395899.1"/>
    <property type="molecule type" value="Genomic_DNA"/>
</dbReference>
<dbReference type="InterPro" id="IPR000253">
    <property type="entry name" value="FHA_dom"/>
</dbReference>
<evidence type="ECO:0000313" key="5">
    <source>
        <dbReference type="Proteomes" id="UP001178507"/>
    </source>
</evidence>
<keyword evidence="5" id="KW-1185">Reference proteome</keyword>